<gene>
    <name evidence="2" type="ORF">EZS28_045903</name>
</gene>
<reference evidence="2 3" key="1">
    <citation type="submission" date="2019-03" db="EMBL/GenBank/DDBJ databases">
        <title>Single cell metagenomics reveals metabolic interactions within the superorganism composed of flagellate Streblomastix strix and complex community of Bacteroidetes bacteria on its surface.</title>
        <authorList>
            <person name="Treitli S.C."/>
            <person name="Kolisko M."/>
            <person name="Husnik F."/>
            <person name="Keeling P."/>
            <person name="Hampl V."/>
        </authorList>
    </citation>
    <scope>NUCLEOTIDE SEQUENCE [LARGE SCALE GENOMIC DNA]</scope>
    <source>
        <strain evidence="2">ST1C</strain>
    </source>
</reference>
<accession>A0A5J4TL48</accession>
<name>A0A5J4TL48_9EUKA</name>
<feature type="region of interest" description="Disordered" evidence="1">
    <location>
        <begin position="1"/>
        <end position="20"/>
    </location>
</feature>
<proteinExistence type="predicted"/>
<evidence type="ECO:0000313" key="3">
    <source>
        <dbReference type="Proteomes" id="UP000324800"/>
    </source>
</evidence>
<dbReference type="Proteomes" id="UP000324800">
    <property type="component" value="Unassembled WGS sequence"/>
</dbReference>
<protein>
    <submittedName>
        <fullName evidence="2">Uncharacterized protein</fullName>
    </submittedName>
</protein>
<organism evidence="2 3">
    <name type="scientific">Streblomastix strix</name>
    <dbReference type="NCBI Taxonomy" id="222440"/>
    <lineage>
        <taxon>Eukaryota</taxon>
        <taxon>Metamonada</taxon>
        <taxon>Preaxostyla</taxon>
        <taxon>Oxymonadida</taxon>
        <taxon>Streblomastigidae</taxon>
        <taxon>Streblomastix</taxon>
    </lineage>
</organism>
<evidence type="ECO:0000256" key="1">
    <source>
        <dbReference type="SAM" id="MobiDB-lite"/>
    </source>
</evidence>
<comment type="caution">
    <text evidence="2">The sequence shown here is derived from an EMBL/GenBank/DDBJ whole genome shotgun (WGS) entry which is preliminary data.</text>
</comment>
<dbReference type="EMBL" id="SNRW01029672">
    <property type="protein sequence ID" value="KAA6358570.1"/>
    <property type="molecule type" value="Genomic_DNA"/>
</dbReference>
<feature type="non-terminal residue" evidence="2">
    <location>
        <position position="1"/>
    </location>
</feature>
<dbReference type="AlphaFoldDB" id="A0A5J4TL48"/>
<evidence type="ECO:0000313" key="2">
    <source>
        <dbReference type="EMBL" id="KAA6358570.1"/>
    </source>
</evidence>
<sequence length="183" mass="19327">GDIVLDQVTPASDASPLSDGTATAGINTEYSLGGHVLPLNSASGSVGTTNYYARNDHSHPINVKTNASNIPIVNGVDAKGTSAFYARHDHVHPQLQTYDGNVAATKFIKAGGLATEVLCANSDTKSISAIVSNYVDLTANYTITGVKTFDSIKMTNGTNQQTLLVDGTIKSMLYVISFFVILW</sequence>